<dbReference type="RefSeq" id="WP_210658591.1">
    <property type="nucleotide sequence ID" value="NZ_JAGKSP010000005.1"/>
</dbReference>
<name>A0ABS5CCY1_9BACL</name>
<reference evidence="1 2" key="1">
    <citation type="submission" date="2021-04" db="EMBL/GenBank/DDBJ databases">
        <title>Paenibacillus sp. DLE-14 whole genome sequence.</title>
        <authorList>
            <person name="Ham Y.J."/>
        </authorList>
    </citation>
    <scope>NUCLEOTIDE SEQUENCE [LARGE SCALE GENOMIC DNA]</scope>
    <source>
        <strain evidence="1 2">DLE-14</strain>
    </source>
</reference>
<dbReference type="Proteomes" id="UP000673394">
    <property type="component" value="Unassembled WGS sequence"/>
</dbReference>
<evidence type="ECO:0008006" key="3">
    <source>
        <dbReference type="Google" id="ProtNLM"/>
    </source>
</evidence>
<evidence type="ECO:0000313" key="1">
    <source>
        <dbReference type="EMBL" id="MBP3963816.1"/>
    </source>
</evidence>
<sequence length="153" mass="18020">MKLSRLLLILILVLTLGVITYFTYPLKIQNILPISDNIQNIHVTYITNGQFFEYNFNNKQEIIDNKKQLVKILDSTFFRRRVNSFKGGVADVIMIVIIYKDKEGNNRSYFIDYRQSGAFMVDKKDYQIYGKTKLTFDKLVEWFKKEGTLLKAL</sequence>
<proteinExistence type="predicted"/>
<organism evidence="1 2">
    <name type="scientific">Paenibacillus lignilyticus</name>
    <dbReference type="NCBI Taxonomy" id="1172615"/>
    <lineage>
        <taxon>Bacteria</taxon>
        <taxon>Bacillati</taxon>
        <taxon>Bacillota</taxon>
        <taxon>Bacilli</taxon>
        <taxon>Bacillales</taxon>
        <taxon>Paenibacillaceae</taxon>
        <taxon>Paenibacillus</taxon>
    </lineage>
</organism>
<keyword evidence="2" id="KW-1185">Reference proteome</keyword>
<comment type="caution">
    <text evidence="1">The sequence shown here is derived from an EMBL/GenBank/DDBJ whole genome shotgun (WGS) entry which is preliminary data.</text>
</comment>
<accession>A0ABS5CCY1</accession>
<dbReference type="EMBL" id="JAGKSP010000005">
    <property type="protein sequence ID" value="MBP3963816.1"/>
    <property type="molecule type" value="Genomic_DNA"/>
</dbReference>
<protein>
    <recommendedName>
        <fullName evidence="3">DUF3139 domain-containing protein</fullName>
    </recommendedName>
</protein>
<gene>
    <name evidence="1" type="ORF">I8J30_13955</name>
</gene>
<evidence type="ECO:0000313" key="2">
    <source>
        <dbReference type="Proteomes" id="UP000673394"/>
    </source>
</evidence>